<dbReference type="Gene3D" id="3.40.190.290">
    <property type="match status" value="1"/>
</dbReference>
<evidence type="ECO:0000256" key="3">
    <source>
        <dbReference type="ARBA" id="ARBA00023125"/>
    </source>
</evidence>
<dbReference type="PANTHER" id="PTHR30419">
    <property type="entry name" value="HTH-TYPE TRANSCRIPTIONAL REGULATOR YBHD"/>
    <property type="match status" value="1"/>
</dbReference>
<dbReference type="PROSITE" id="PS50931">
    <property type="entry name" value="HTH_LYSR"/>
    <property type="match status" value="1"/>
</dbReference>
<dbReference type="Gene3D" id="1.10.10.10">
    <property type="entry name" value="Winged helix-like DNA-binding domain superfamily/Winged helix DNA-binding domain"/>
    <property type="match status" value="1"/>
</dbReference>
<dbReference type="EMBL" id="JARGYC010000004">
    <property type="protein sequence ID" value="MDF0599615.1"/>
    <property type="molecule type" value="Genomic_DNA"/>
</dbReference>
<comment type="similarity">
    <text evidence="1">Belongs to the LysR transcriptional regulatory family.</text>
</comment>
<dbReference type="GO" id="GO:0003677">
    <property type="term" value="F:DNA binding"/>
    <property type="evidence" value="ECO:0007669"/>
    <property type="project" value="UniProtKB-KW"/>
</dbReference>
<dbReference type="InterPro" id="IPR050950">
    <property type="entry name" value="HTH-type_LysR_regulators"/>
</dbReference>
<evidence type="ECO:0000256" key="2">
    <source>
        <dbReference type="ARBA" id="ARBA00023015"/>
    </source>
</evidence>
<evidence type="ECO:0000256" key="4">
    <source>
        <dbReference type="ARBA" id="ARBA00023163"/>
    </source>
</evidence>
<accession>A0AAE3T6S4</accession>
<dbReference type="RefSeq" id="WP_275565758.1">
    <property type="nucleotide sequence ID" value="NZ_JARGYC010000004.1"/>
</dbReference>
<name>A0AAE3T6S4_9RHOB</name>
<evidence type="ECO:0000259" key="5">
    <source>
        <dbReference type="PROSITE" id="PS50931"/>
    </source>
</evidence>
<organism evidence="6 7">
    <name type="scientific">Psychromarinibacter sediminicola</name>
    <dbReference type="NCBI Taxonomy" id="3033385"/>
    <lineage>
        <taxon>Bacteria</taxon>
        <taxon>Pseudomonadati</taxon>
        <taxon>Pseudomonadota</taxon>
        <taxon>Alphaproteobacteria</taxon>
        <taxon>Rhodobacterales</taxon>
        <taxon>Paracoccaceae</taxon>
        <taxon>Psychromarinibacter</taxon>
    </lineage>
</organism>
<sequence length="330" mass="35690">MDTLDQQPRAARTDTLARRGLKMSQLRLIAAVAETGQVAAAAQRVGLTQPAASRLLAQLEDVTGSQLYSRHPRGITLTEAGRSLARDAARVLNELDLAHERVTQASLGTSGQIRVGSVTGPSLQLLLPVVRDLRVAYPGIELGIEIDTSVKLAEALLSRDLDFFIGRIPDGADSRPFRFVPLQEEPISLIVRRGHPLTRRSDAGLEDCLNYDWVMQPPGGLLRQTAESYLLANGHDLPRRVLGTTSTLFTLALVHGTNAIAPLASAVADFYINDSGLGSRLDRLRVRSDIVVKAYGLVSRSEGGMSPAAERVLGLLRDRALARSRLRAEG</sequence>
<dbReference type="InterPro" id="IPR005119">
    <property type="entry name" value="LysR_subst-bd"/>
</dbReference>
<dbReference type="Pfam" id="PF00126">
    <property type="entry name" value="HTH_1"/>
    <property type="match status" value="1"/>
</dbReference>
<evidence type="ECO:0000313" key="6">
    <source>
        <dbReference type="EMBL" id="MDF0599615.1"/>
    </source>
</evidence>
<dbReference type="Proteomes" id="UP001220964">
    <property type="component" value="Unassembled WGS sequence"/>
</dbReference>
<proteinExistence type="inferred from homology"/>
<evidence type="ECO:0000256" key="1">
    <source>
        <dbReference type="ARBA" id="ARBA00009437"/>
    </source>
</evidence>
<keyword evidence="3" id="KW-0238">DNA-binding</keyword>
<dbReference type="GO" id="GO:0005829">
    <property type="term" value="C:cytosol"/>
    <property type="evidence" value="ECO:0007669"/>
    <property type="project" value="TreeGrafter"/>
</dbReference>
<dbReference type="InterPro" id="IPR036388">
    <property type="entry name" value="WH-like_DNA-bd_sf"/>
</dbReference>
<dbReference type="SUPFAM" id="SSF53850">
    <property type="entry name" value="Periplasmic binding protein-like II"/>
    <property type="match status" value="1"/>
</dbReference>
<keyword evidence="4" id="KW-0804">Transcription</keyword>
<protein>
    <submittedName>
        <fullName evidence="6">LysR family transcriptional regulator</fullName>
    </submittedName>
</protein>
<keyword evidence="2" id="KW-0805">Transcription regulation</keyword>
<gene>
    <name evidence="6" type="ORF">P1J78_02615</name>
</gene>
<dbReference type="InterPro" id="IPR036390">
    <property type="entry name" value="WH_DNA-bd_sf"/>
</dbReference>
<dbReference type="InterPro" id="IPR000847">
    <property type="entry name" value="LysR_HTH_N"/>
</dbReference>
<dbReference type="GO" id="GO:0003700">
    <property type="term" value="F:DNA-binding transcription factor activity"/>
    <property type="evidence" value="ECO:0007669"/>
    <property type="project" value="InterPro"/>
</dbReference>
<reference evidence="6" key="1">
    <citation type="submission" date="2023-03" db="EMBL/GenBank/DDBJ databases">
        <title>Multiphase analysis and comparison of six strains from genera Psychromarinibacter, Lutimaribacter, and Maritimibacter, including a novel species: Psychromarinibacter sediminicola sp. nov.</title>
        <authorList>
            <person name="Wang Y.-H."/>
            <person name="Ye M.-Q."/>
            <person name="Du Z.-J."/>
        </authorList>
    </citation>
    <scope>NUCLEOTIDE SEQUENCE</scope>
    <source>
        <strain evidence="6">C21-152</strain>
    </source>
</reference>
<dbReference type="PRINTS" id="PR00039">
    <property type="entry name" value="HTHLYSR"/>
</dbReference>
<evidence type="ECO:0000313" key="7">
    <source>
        <dbReference type="Proteomes" id="UP001220964"/>
    </source>
</evidence>
<dbReference type="SUPFAM" id="SSF46785">
    <property type="entry name" value="Winged helix' DNA-binding domain"/>
    <property type="match status" value="1"/>
</dbReference>
<dbReference type="Pfam" id="PF03466">
    <property type="entry name" value="LysR_substrate"/>
    <property type="match status" value="1"/>
</dbReference>
<dbReference type="AlphaFoldDB" id="A0AAE3T6S4"/>
<comment type="caution">
    <text evidence="6">The sequence shown here is derived from an EMBL/GenBank/DDBJ whole genome shotgun (WGS) entry which is preliminary data.</text>
</comment>
<keyword evidence="7" id="KW-1185">Reference proteome</keyword>
<dbReference type="PANTHER" id="PTHR30419:SF8">
    <property type="entry name" value="NITROGEN ASSIMILATION TRANSCRIPTIONAL ACTIVATOR-RELATED"/>
    <property type="match status" value="1"/>
</dbReference>
<feature type="domain" description="HTH lysR-type" evidence="5">
    <location>
        <begin position="21"/>
        <end position="78"/>
    </location>
</feature>